<protein>
    <recommendedName>
        <fullName evidence="2">Lipoprotein</fullName>
    </recommendedName>
</protein>
<organism evidence="1">
    <name type="scientific">mine drainage metagenome</name>
    <dbReference type="NCBI Taxonomy" id="410659"/>
    <lineage>
        <taxon>unclassified sequences</taxon>
        <taxon>metagenomes</taxon>
        <taxon>ecological metagenomes</taxon>
    </lineage>
</organism>
<comment type="caution">
    <text evidence="1">The sequence shown here is derived from an EMBL/GenBank/DDBJ whole genome shotgun (WGS) entry which is preliminary data.</text>
</comment>
<gene>
    <name evidence="1" type="ORF">GALL_90360</name>
</gene>
<name>A0A1J5SXB6_9ZZZZ</name>
<sequence length="177" mass="20155">MTWYTHLFPLAGLFMLTACSTTDVTLYAREKPALDLKQYFNGTVDAWGMFQDRGGKVVKRFKVVILCSWKDDTGTLDEDFTYSDGSKQRRVWTIRKNAEGQYIGTAADVVGEAVGITAGNALRWKYVLALPVGEKVYNVNFEDWMFLMDDKVMLNRAEMSKFGFRLGEVTLSFSKRP</sequence>
<proteinExistence type="predicted"/>
<dbReference type="Pfam" id="PF12915">
    <property type="entry name" value="DUF3833"/>
    <property type="match status" value="1"/>
</dbReference>
<dbReference type="AlphaFoldDB" id="A0A1J5SXB6"/>
<reference evidence="1" key="1">
    <citation type="submission" date="2016-10" db="EMBL/GenBank/DDBJ databases">
        <title>Sequence of Gallionella enrichment culture.</title>
        <authorList>
            <person name="Poehlein A."/>
            <person name="Muehling M."/>
            <person name="Daniel R."/>
        </authorList>
    </citation>
    <scope>NUCLEOTIDE SEQUENCE</scope>
</reference>
<evidence type="ECO:0000313" key="1">
    <source>
        <dbReference type="EMBL" id="OIR08653.1"/>
    </source>
</evidence>
<dbReference type="EMBL" id="MLJW01000030">
    <property type="protein sequence ID" value="OIR08653.1"/>
    <property type="molecule type" value="Genomic_DNA"/>
</dbReference>
<accession>A0A1J5SXB6</accession>
<evidence type="ECO:0008006" key="2">
    <source>
        <dbReference type="Google" id="ProtNLM"/>
    </source>
</evidence>
<dbReference type="InterPro" id="IPR024409">
    <property type="entry name" value="DUF3833"/>
</dbReference>